<evidence type="ECO:0000313" key="1">
    <source>
        <dbReference type="EMBL" id="KAK3609279.1"/>
    </source>
</evidence>
<protein>
    <submittedName>
        <fullName evidence="1">Uncharacterized protein</fullName>
    </submittedName>
</protein>
<dbReference type="AlphaFoldDB" id="A0AAE0TFC1"/>
<sequence length="136" mass="15065">MQSWVVNSHTVRLAASKPAVLSGVITSWRGWANSSRKFIAFDQLDYVVVSFVYQGGWGVISVAITSLDKVAEKAEKLVEVIKVRQEFQVEFIEIPAYPIVEPTKNSVKATKASQQVIGTLPNQITEAIAFDNETHD</sequence>
<keyword evidence="2" id="KW-1185">Reference proteome</keyword>
<dbReference type="Proteomes" id="UP001195483">
    <property type="component" value="Unassembled WGS sequence"/>
</dbReference>
<reference evidence="1" key="3">
    <citation type="submission" date="2023-05" db="EMBL/GenBank/DDBJ databases">
        <authorList>
            <person name="Smith C.H."/>
        </authorList>
    </citation>
    <scope>NUCLEOTIDE SEQUENCE</scope>
    <source>
        <strain evidence="1">CHS0354</strain>
        <tissue evidence="1">Mantle</tissue>
    </source>
</reference>
<reference evidence="1" key="2">
    <citation type="journal article" date="2021" name="Genome Biol. Evol.">
        <title>Developing a high-quality reference genome for a parasitic bivalve with doubly uniparental inheritance (Bivalvia: Unionida).</title>
        <authorList>
            <person name="Smith C.H."/>
        </authorList>
    </citation>
    <scope>NUCLEOTIDE SEQUENCE</scope>
    <source>
        <strain evidence="1">CHS0354</strain>
        <tissue evidence="1">Mantle</tissue>
    </source>
</reference>
<gene>
    <name evidence="1" type="ORF">CHS0354_001879</name>
</gene>
<proteinExistence type="predicted"/>
<reference evidence="1" key="1">
    <citation type="journal article" date="2021" name="Genome Biol. Evol.">
        <title>A High-Quality Reference Genome for a Parasitic Bivalve with Doubly Uniparental Inheritance (Bivalvia: Unionida).</title>
        <authorList>
            <person name="Smith C.H."/>
        </authorList>
    </citation>
    <scope>NUCLEOTIDE SEQUENCE</scope>
    <source>
        <strain evidence="1">CHS0354</strain>
    </source>
</reference>
<organism evidence="1 2">
    <name type="scientific">Potamilus streckersoni</name>
    <dbReference type="NCBI Taxonomy" id="2493646"/>
    <lineage>
        <taxon>Eukaryota</taxon>
        <taxon>Metazoa</taxon>
        <taxon>Spiralia</taxon>
        <taxon>Lophotrochozoa</taxon>
        <taxon>Mollusca</taxon>
        <taxon>Bivalvia</taxon>
        <taxon>Autobranchia</taxon>
        <taxon>Heteroconchia</taxon>
        <taxon>Palaeoheterodonta</taxon>
        <taxon>Unionida</taxon>
        <taxon>Unionoidea</taxon>
        <taxon>Unionidae</taxon>
        <taxon>Ambleminae</taxon>
        <taxon>Lampsilini</taxon>
        <taxon>Potamilus</taxon>
    </lineage>
</organism>
<accession>A0AAE0TFC1</accession>
<dbReference type="EMBL" id="JAEAOA010000176">
    <property type="protein sequence ID" value="KAK3609279.1"/>
    <property type="molecule type" value="Genomic_DNA"/>
</dbReference>
<name>A0AAE0TFC1_9BIVA</name>
<evidence type="ECO:0000313" key="2">
    <source>
        <dbReference type="Proteomes" id="UP001195483"/>
    </source>
</evidence>
<comment type="caution">
    <text evidence="1">The sequence shown here is derived from an EMBL/GenBank/DDBJ whole genome shotgun (WGS) entry which is preliminary data.</text>
</comment>